<accession>A0A9P8C9W5</accession>
<dbReference type="Gene3D" id="3.40.50.620">
    <property type="entry name" value="HUPs"/>
    <property type="match status" value="1"/>
</dbReference>
<dbReference type="InterPro" id="IPR051599">
    <property type="entry name" value="Cell_Envelope_Assoc"/>
</dbReference>
<dbReference type="Proteomes" id="UP000824998">
    <property type="component" value="Unassembled WGS sequence"/>
</dbReference>
<dbReference type="OrthoDB" id="17725at2759"/>
<evidence type="ECO:0000313" key="1">
    <source>
        <dbReference type="EMBL" id="KAG9238887.1"/>
    </source>
</evidence>
<dbReference type="InterPro" id="IPR014729">
    <property type="entry name" value="Rossmann-like_a/b/a_fold"/>
</dbReference>
<protein>
    <recommendedName>
        <fullName evidence="3">DUF218 domain-containing protein</fullName>
    </recommendedName>
</protein>
<evidence type="ECO:0000313" key="2">
    <source>
        <dbReference type="Proteomes" id="UP000824998"/>
    </source>
</evidence>
<dbReference type="AlphaFoldDB" id="A0A9P8C9W5"/>
<proteinExistence type="predicted"/>
<keyword evidence="2" id="KW-1185">Reference proteome</keyword>
<organism evidence="1 2">
    <name type="scientific">Amylocarpus encephaloides</name>
    <dbReference type="NCBI Taxonomy" id="45428"/>
    <lineage>
        <taxon>Eukaryota</taxon>
        <taxon>Fungi</taxon>
        <taxon>Dikarya</taxon>
        <taxon>Ascomycota</taxon>
        <taxon>Pezizomycotina</taxon>
        <taxon>Leotiomycetes</taxon>
        <taxon>Helotiales</taxon>
        <taxon>Helotiales incertae sedis</taxon>
        <taxon>Amylocarpus</taxon>
    </lineage>
</organism>
<gene>
    <name evidence="1" type="ORF">BJ875DRAFT_286143</name>
</gene>
<dbReference type="EMBL" id="MU251364">
    <property type="protein sequence ID" value="KAG9238887.1"/>
    <property type="molecule type" value="Genomic_DNA"/>
</dbReference>
<reference evidence="1" key="1">
    <citation type="journal article" date="2021" name="IMA Fungus">
        <title>Genomic characterization of three marine fungi, including Emericellopsis atlantica sp. nov. with signatures of a generalist lifestyle and marine biomass degradation.</title>
        <authorList>
            <person name="Hagestad O.C."/>
            <person name="Hou L."/>
            <person name="Andersen J.H."/>
            <person name="Hansen E.H."/>
            <person name="Altermark B."/>
            <person name="Li C."/>
            <person name="Kuhnert E."/>
            <person name="Cox R.J."/>
            <person name="Crous P.W."/>
            <person name="Spatafora J.W."/>
            <person name="Lail K."/>
            <person name="Amirebrahimi M."/>
            <person name="Lipzen A."/>
            <person name="Pangilinan J."/>
            <person name="Andreopoulos W."/>
            <person name="Hayes R.D."/>
            <person name="Ng V."/>
            <person name="Grigoriev I.V."/>
            <person name="Jackson S.A."/>
            <person name="Sutton T.D.S."/>
            <person name="Dobson A.D.W."/>
            <person name="Rama T."/>
        </authorList>
    </citation>
    <scope>NUCLEOTIDE SEQUENCE</scope>
    <source>
        <strain evidence="1">TRa018bII</strain>
    </source>
</reference>
<dbReference type="PANTHER" id="PTHR30336:SF20">
    <property type="entry name" value="DUF218 DOMAIN-CONTAINING PROTEIN"/>
    <property type="match status" value="1"/>
</dbReference>
<name>A0A9P8C9W5_9HELO</name>
<sequence>MPNVVTPQLISDINLVSEFLSHPQVHSLLACEKVDVLVICASAVLHAATTLFSVLEQRPDLAQTVLLCGGIGHSTSLMYDAVARHAKYHEIKDDVVGLPEARVLEMISERFFDLAALKKHDVKLLVEEKSTNCGANASESRKVLEKAGVQSPKTFIVLQDPTMLRRTMASFQKVYSDVTSPPKFLGCPVLVPKVKLGNEKLGYDLTDEVVKDDELWEMERFLDLLIGEIPRLRDDKEGYGPIGKGFITSVDVCEEVQQAWERLKDATGRSR</sequence>
<dbReference type="Gene3D" id="1.10.3620.10">
    <property type="entry name" value="YdcF like domain"/>
    <property type="match status" value="1"/>
</dbReference>
<evidence type="ECO:0008006" key="3">
    <source>
        <dbReference type="Google" id="ProtNLM"/>
    </source>
</evidence>
<dbReference type="PANTHER" id="PTHR30336">
    <property type="entry name" value="INNER MEMBRANE PROTEIN, PROBABLE PERMEASE"/>
    <property type="match status" value="1"/>
</dbReference>
<comment type="caution">
    <text evidence="1">The sequence shown here is derived from an EMBL/GenBank/DDBJ whole genome shotgun (WGS) entry which is preliminary data.</text>
</comment>
<dbReference type="GO" id="GO:0005886">
    <property type="term" value="C:plasma membrane"/>
    <property type="evidence" value="ECO:0007669"/>
    <property type="project" value="TreeGrafter"/>
</dbReference>